<accession>A0A397SJA4</accession>
<evidence type="ECO:0000259" key="4">
    <source>
        <dbReference type="Pfam" id="PF23942"/>
    </source>
</evidence>
<evidence type="ECO:0000259" key="2">
    <source>
        <dbReference type="Pfam" id="PF23940"/>
    </source>
</evidence>
<dbReference type="InterPro" id="IPR055701">
    <property type="entry name" value="DUF7277"/>
</dbReference>
<organism evidence="5 6">
    <name type="scientific">Glomus cerebriforme</name>
    <dbReference type="NCBI Taxonomy" id="658196"/>
    <lineage>
        <taxon>Eukaryota</taxon>
        <taxon>Fungi</taxon>
        <taxon>Fungi incertae sedis</taxon>
        <taxon>Mucoromycota</taxon>
        <taxon>Glomeromycotina</taxon>
        <taxon>Glomeromycetes</taxon>
        <taxon>Glomerales</taxon>
        <taxon>Glomeraceae</taxon>
        <taxon>Glomus</taxon>
    </lineage>
</organism>
<evidence type="ECO:0000313" key="5">
    <source>
        <dbReference type="EMBL" id="RIA84225.1"/>
    </source>
</evidence>
<proteinExistence type="predicted"/>
<reference evidence="5 6" key="1">
    <citation type="submission" date="2018-06" db="EMBL/GenBank/DDBJ databases">
        <title>Comparative genomics reveals the genomic features of Rhizophagus irregularis, R. cerebriforme, R. diaphanum and Gigaspora rosea, and their symbiotic lifestyle signature.</title>
        <authorList>
            <person name="Morin E."/>
            <person name="San Clemente H."/>
            <person name="Chen E.C.H."/>
            <person name="De La Providencia I."/>
            <person name="Hainaut M."/>
            <person name="Kuo A."/>
            <person name="Kohler A."/>
            <person name="Murat C."/>
            <person name="Tang N."/>
            <person name="Roy S."/>
            <person name="Loubradou J."/>
            <person name="Henrissat B."/>
            <person name="Grigoriev I.V."/>
            <person name="Corradi N."/>
            <person name="Roux C."/>
            <person name="Martin F.M."/>
        </authorList>
    </citation>
    <scope>NUCLEOTIDE SEQUENCE [LARGE SCALE GENOMIC DNA]</scope>
    <source>
        <strain evidence="5 6">DAOM 227022</strain>
    </source>
</reference>
<feature type="domain" description="DUF7276" evidence="3">
    <location>
        <begin position="409"/>
        <end position="646"/>
    </location>
</feature>
<gene>
    <name evidence="5" type="ORF">C1645_832612</name>
</gene>
<feature type="coiled-coil region" evidence="1">
    <location>
        <begin position="113"/>
        <end position="140"/>
    </location>
</feature>
<dbReference type="EMBL" id="QKYT01000509">
    <property type="protein sequence ID" value="RIA84225.1"/>
    <property type="molecule type" value="Genomic_DNA"/>
</dbReference>
<dbReference type="OrthoDB" id="2339473at2759"/>
<dbReference type="Pfam" id="PF23940">
    <property type="entry name" value="DUF7275"/>
    <property type="match status" value="1"/>
</dbReference>
<keyword evidence="6" id="KW-1185">Reference proteome</keyword>
<dbReference type="AlphaFoldDB" id="A0A397SJA4"/>
<protein>
    <submittedName>
        <fullName evidence="5">Uncharacterized protein</fullName>
    </submittedName>
</protein>
<dbReference type="InterPro" id="IPR055700">
    <property type="entry name" value="DUF7276"/>
</dbReference>
<dbReference type="Proteomes" id="UP000265703">
    <property type="component" value="Unassembled WGS sequence"/>
</dbReference>
<evidence type="ECO:0000256" key="1">
    <source>
        <dbReference type="SAM" id="Coils"/>
    </source>
</evidence>
<evidence type="ECO:0000259" key="3">
    <source>
        <dbReference type="Pfam" id="PF23941"/>
    </source>
</evidence>
<dbReference type="InterPro" id="IPR055699">
    <property type="entry name" value="DUF7275"/>
</dbReference>
<feature type="domain" description="DUF7275" evidence="2">
    <location>
        <begin position="182"/>
        <end position="385"/>
    </location>
</feature>
<name>A0A397SJA4_9GLOM</name>
<dbReference type="Pfam" id="PF23942">
    <property type="entry name" value="DUF7277"/>
    <property type="match status" value="1"/>
</dbReference>
<evidence type="ECO:0000313" key="6">
    <source>
        <dbReference type="Proteomes" id="UP000265703"/>
    </source>
</evidence>
<dbReference type="Pfam" id="PF23941">
    <property type="entry name" value="DUF7276"/>
    <property type="match status" value="1"/>
</dbReference>
<comment type="caution">
    <text evidence="5">The sequence shown here is derived from an EMBL/GenBank/DDBJ whole genome shotgun (WGS) entry which is preliminary data.</text>
</comment>
<sequence>MSSVERRDLAYNNDGMLTILKNIVKDEGNSTDFSTMGYPVLIGSRAAKWHVPSFREPNDWDFVATASQCILFINKFMAKNMKLTYYPGVGLKIIGKCIESNADNKSISFEVEIASDKINLRLLKKDYMNLEDNVDKIEFKEFYNDQERESSKTSAQMILELCCDVKDRMLIPFPCIVAPLKVLEALKTSHIYWADNFYKNIADLHSLRIILDYNNQLISQPLCSPTYDEQTELMLKTRITETEMIRGIPAAHINLNEEFLDRDDDLFVDRIVPHDNIYELVKYGDRPIYEDLKHDKTKAMIEKSLFQKMDYQKQLNCVREEAMVIALERYLIPKISKNQETSYRSALVRICTSLTKGWFRKFAVDNYPRLENLDKDLLSIAHNITKDNPSLQKENKKYELSSELLHEWILDPDIRAIFEPIYACTKRIPSFDDLGIPESSYGVKFERNRTGITITSPVNKNLSITAVATTICMIDYQNCNPGADWWASIAIFPSEDLSSNEYDSDKSGYYYDPLKLHPFDHNVIGYHGTYTHIPRAKRLELTSKHIFTLEIGAKTSGQSWSVAKDIWCSPEIRAQQADDIANRLEIPGFTGDLLFRYVLACLQPTFRYNGNTPLKYKIDQLKANEVIPVKPRQHLWYDAWNYTLNKSNEDSNDTLNESYEDYF</sequence>
<keyword evidence="1" id="KW-0175">Coiled coil</keyword>
<feature type="domain" description="DUF7277" evidence="4">
    <location>
        <begin position="39"/>
        <end position="162"/>
    </location>
</feature>